<reference evidence="2 3" key="1">
    <citation type="submission" date="2019-04" db="EMBL/GenBank/DDBJ databases">
        <title>Draft Whole-Genome sequence of the purple photosynthetic bacterium Rhodobacter capsulatus SP108 with an indigenous class A beta-lactamase.</title>
        <authorList>
            <person name="Robertson S."/>
            <person name="Meyer T.E."/>
            <person name="Kyndt J.A."/>
        </authorList>
    </citation>
    <scope>NUCLEOTIDE SEQUENCE [LARGE SCALE GENOMIC DNA]</scope>
    <source>
        <strain evidence="2 3">SP108</strain>
    </source>
</reference>
<dbReference type="InterPro" id="IPR009922">
    <property type="entry name" value="DUF1457"/>
</dbReference>
<evidence type="ECO:0000313" key="2">
    <source>
        <dbReference type="EMBL" id="TKD17527.1"/>
    </source>
</evidence>
<evidence type="ECO:0000256" key="1">
    <source>
        <dbReference type="SAM" id="MobiDB-lite"/>
    </source>
</evidence>
<feature type="compositionally biased region" description="Low complexity" evidence="1">
    <location>
        <begin position="208"/>
        <end position="229"/>
    </location>
</feature>
<gene>
    <name evidence="2" type="ORF">FBT96_14115</name>
</gene>
<name>A0A4U1JP49_RHOCA</name>
<dbReference type="EMBL" id="SWJZ01000061">
    <property type="protein sequence ID" value="TKD17527.1"/>
    <property type="molecule type" value="Genomic_DNA"/>
</dbReference>
<evidence type="ECO:0000313" key="3">
    <source>
        <dbReference type="Proteomes" id="UP000310597"/>
    </source>
</evidence>
<protein>
    <submittedName>
        <fullName evidence="2">PAS domain-containing protein</fullName>
    </submittedName>
</protein>
<proteinExistence type="predicted"/>
<organism evidence="2 3">
    <name type="scientific">Rhodobacter capsulatus</name>
    <name type="common">Rhodopseudomonas capsulata</name>
    <dbReference type="NCBI Taxonomy" id="1061"/>
    <lineage>
        <taxon>Bacteria</taxon>
        <taxon>Pseudomonadati</taxon>
        <taxon>Pseudomonadota</taxon>
        <taxon>Alphaproteobacteria</taxon>
        <taxon>Rhodobacterales</taxon>
        <taxon>Rhodobacter group</taxon>
        <taxon>Rhodobacter</taxon>
    </lineage>
</organism>
<dbReference type="AlphaFoldDB" id="A0A4U1JP49"/>
<dbReference type="RefSeq" id="WP_136907730.1">
    <property type="nucleotide sequence ID" value="NZ_SWJZ01000061.1"/>
</dbReference>
<accession>A0A4U1JP49</accession>
<dbReference type="Proteomes" id="UP000310597">
    <property type="component" value="Unassembled WGS sequence"/>
</dbReference>
<feature type="region of interest" description="Disordered" evidence="1">
    <location>
        <begin position="200"/>
        <end position="253"/>
    </location>
</feature>
<dbReference type="Pfam" id="PF07310">
    <property type="entry name" value="PAS_5"/>
    <property type="match status" value="1"/>
</dbReference>
<comment type="caution">
    <text evidence="2">The sequence shown here is derived from an EMBL/GenBank/DDBJ whole genome shotgun (WGS) entry which is preliminary data.</text>
</comment>
<sequence length="253" mass="27200">MDRDFDTVEKVARLGQAGVGRRIVAQMRAYWDGLRAGRDVPARADIDPRGLENALEYAFILERVAPGMGRFRLAGMHLNDLMGMEIRGMPLTAMFTPEGRKRVADATEAVFQGPAIAELVLTAEAGIGKPPMTARMLLLPMTSDMGDVTRILGCLVGEGQGIGRTPRRFLVDAAHVQPITPCASAAPLPAPVRPEAFGLGKRLPHLNAPKTPTLAPAPAAQTPASQTPVAQPPRQPTSAMTPEERRAMFRVVK</sequence>
<dbReference type="OrthoDB" id="8478628at2"/>